<reference evidence="2" key="1">
    <citation type="submission" date="2016-06" db="EMBL/GenBank/DDBJ databases">
        <authorList>
            <person name="de Vries S.P.W."/>
            <person name="Hadjirin N.F."/>
            <person name="Lay E.M."/>
            <person name="Zadoks R.N."/>
            <person name="Peacock S.J."/>
            <person name="Parkhill J."/>
            <person name="Grant A.J."/>
            <person name="Mcdougall S."/>
            <person name="Holmes M.A."/>
        </authorList>
    </citation>
    <scope>NUCLEOTIDE SEQUENCE [LARGE SCALE GENOMIC DNA]</scope>
    <source>
        <strain evidence="2">NZ1587</strain>
    </source>
</reference>
<accession>A0A1L8MP37</accession>
<dbReference type="EMBL" id="LZDD01000001">
    <property type="protein sequence ID" value="OJF72435.1"/>
    <property type="molecule type" value="Genomic_DNA"/>
</dbReference>
<dbReference type="InterPro" id="IPR014975">
    <property type="entry name" value="DUF1836"/>
</dbReference>
<evidence type="ECO:0008006" key="3">
    <source>
        <dbReference type="Google" id="ProtNLM"/>
    </source>
</evidence>
<dbReference type="RefSeq" id="WP_071793091.1">
    <property type="nucleotide sequence ID" value="NZ_LZDD01000001.1"/>
</dbReference>
<name>A0A1L8MP37_9STRE</name>
<comment type="caution">
    <text evidence="1">The sequence shown here is derived from an EMBL/GenBank/DDBJ whole genome shotgun (WGS) entry which is preliminary data.</text>
</comment>
<dbReference type="PANTHER" id="PTHR40056:SF1">
    <property type="entry name" value="DUF1836 DOMAIN-CONTAINING PROTEIN"/>
    <property type="match status" value="1"/>
</dbReference>
<dbReference type="Proteomes" id="UP000182015">
    <property type="component" value="Unassembled WGS sequence"/>
</dbReference>
<protein>
    <recommendedName>
        <fullName evidence="3">DUF1836 domain-containing protein</fullName>
    </recommendedName>
</protein>
<dbReference type="PANTHER" id="PTHR40056">
    <property type="entry name" value="HYPOTHETICAL CYTOSOLIC PROTEIN"/>
    <property type="match status" value="1"/>
</dbReference>
<evidence type="ECO:0000313" key="1">
    <source>
        <dbReference type="EMBL" id="OJF72435.1"/>
    </source>
</evidence>
<gene>
    <name evidence="1" type="ORF">A9Q68_02520</name>
</gene>
<dbReference type="OrthoDB" id="3191472at2"/>
<dbReference type="AlphaFoldDB" id="A0A1L8MP37"/>
<dbReference type="Pfam" id="PF08876">
    <property type="entry name" value="DUF1836"/>
    <property type="match status" value="1"/>
</dbReference>
<keyword evidence="2" id="KW-1185">Reference proteome</keyword>
<proteinExistence type="predicted"/>
<sequence>MNSIILPKWQQLPELELYLDQVLLYVNQVTASSLESKRALTASMINNYVKQGYMSKPIKKKYGKQQIARLIAITILKNSFSIQEISQVLESFQAEQSSPDLYDTFVTVWNNDQENDAETIIIFACKTVKYYFQTLALSKERREEKE</sequence>
<dbReference type="STRING" id="1856638.A9Q68_02520"/>
<evidence type="ECO:0000313" key="2">
    <source>
        <dbReference type="Proteomes" id="UP000182015"/>
    </source>
</evidence>
<organism evidence="1 2">
    <name type="scientific">Streptococcus bovimastitidis</name>
    <dbReference type="NCBI Taxonomy" id="1856638"/>
    <lineage>
        <taxon>Bacteria</taxon>
        <taxon>Bacillati</taxon>
        <taxon>Bacillota</taxon>
        <taxon>Bacilli</taxon>
        <taxon>Lactobacillales</taxon>
        <taxon>Streptococcaceae</taxon>
        <taxon>Streptococcus</taxon>
    </lineage>
</organism>